<keyword evidence="2" id="KW-0479">Metal-binding</keyword>
<dbReference type="PROSITE" id="PS00197">
    <property type="entry name" value="2FE2S_FER_1"/>
    <property type="match status" value="1"/>
</dbReference>
<accession>A0A841GPS5</accession>
<dbReference type="GO" id="GO:0051537">
    <property type="term" value="F:2 iron, 2 sulfur cluster binding"/>
    <property type="evidence" value="ECO:0007669"/>
    <property type="project" value="UniProtKB-KW"/>
</dbReference>
<protein>
    <submittedName>
        <fullName evidence="7">Carbon-monoxide dehydrogenase small subunit</fullName>
        <ecNumber evidence="7">1.2.7.4</ecNumber>
    </submittedName>
</protein>
<evidence type="ECO:0000313" key="8">
    <source>
        <dbReference type="Proteomes" id="UP000555828"/>
    </source>
</evidence>
<dbReference type="PROSITE" id="PS51085">
    <property type="entry name" value="2FE2S_FER_2"/>
    <property type="match status" value="1"/>
</dbReference>
<dbReference type="InterPro" id="IPR012675">
    <property type="entry name" value="Beta-grasp_dom_sf"/>
</dbReference>
<organism evidence="7 8">
    <name type="scientific">Thermosipho japonicus</name>
    <dbReference type="NCBI Taxonomy" id="90323"/>
    <lineage>
        <taxon>Bacteria</taxon>
        <taxon>Thermotogati</taxon>
        <taxon>Thermotogota</taxon>
        <taxon>Thermotogae</taxon>
        <taxon>Thermotogales</taxon>
        <taxon>Fervidobacteriaceae</taxon>
        <taxon>Thermosipho</taxon>
    </lineage>
</organism>
<dbReference type="InterPro" id="IPR001041">
    <property type="entry name" value="2Fe-2S_ferredoxin-type"/>
</dbReference>
<dbReference type="InterPro" id="IPR036010">
    <property type="entry name" value="2Fe-2S_ferredoxin-like_sf"/>
</dbReference>
<dbReference type="Pfam" id="PF01799">
    <property type="entry name" value="Fer2_2"/>
    <property type="match status" value="1"/>
</dbReference>
<evidence type="ECO:0000256" key="4">
    <source>
        <dbReference type="ARBA" id="ARBA00023004"/>
    </source>
</evidence>
<dbReference type="InterPro" id="IPR002888">
    <property type="entry name" value="2Fe-2S-bd"/>
</dbReference>
<dbReference type="SUPFAM" id="SSF47741">
    <property type="entry name" value="CO dehydrogenase ISP C-domain like"/>
    <property type="match status" value="1"/>
</dbReference>
<dbReference type="CDD" id="cd00207">
    <property type="entry name" value="fer2"/>
    <property type="match status" value="1"/>
</dbReference>
<evidence type="ECO:0000259" key="6">
    <source>
        <dbReference type="PROSITE" id="PS51085"/>
    </source>
</evidence>
<evidence type="ECO:0000256" key="1">
    <source>
        <dbReference type="ARBA" id="ARBA00022714"/>
    </source>
</evidence>
<comment type="caution">
    <text evidence="7">The sequence shown here is derived from an EMBL/GenBank/DDBJ whole genome shotgun (WGS) entry which is preliminary data.</text>
</comment>
<keyword evidence="5" id="KW-0411">Iron-sulfur</keyword>
<dbReference type="Gene3D" id="1.10.150.120">
    <property type="entry name" value="[2Fe-2S]-binding domain"/>
    <property type="match status" value="1"/>
</dbReference>
<dbReference type="InterPro" id="IPR036884">
    <property type="entry name" value="2Fe-2S-bd_dom_sf"/>
</dbReference>
<dbReference type="GO" id="GO:0043885">
    <property type="term" value="F:anaerobic carbon-monoxide dehydrogenase activity"/>
    <property type="evidence" value="ECO:0007669"/>
    <property type="project" value="UniProtKB-EC"/>
</dbReference>
<evidence type="ECO:0000256" key="2">
    <source>
        <dbReference type="ARBA" id="ARBA00022723"/>
    </source>
</evidence>
<dbReference type="EC" id="1.2.7.4" evidence="7"/>
<evidence type="ECO:0000256" key="5">
    <source>
        <dbReference type="ARBA" id="ARBA00023014"/>
    </source>
</evidence>
<keyword evidence="8" id="KW-1185">Reference proteome</keyword>
<dbReference type="InterPro" id="IPR006058">
    <property type="entry name" value="2Fe2S_fd_BS"/>
</dbReference>
<proteinExistence type="predicted"/>
<evidence type="ECO:0000313" key="7">
    <source>
        <dbReference type="EMBL" id="MBB6061763.1"/>
    </source>
</evidence>
<dbReference type="RefSeq" id="WP_184618528.1">
    <property type="nucleotide sequence ID" value="NZ_JACHEX010000001.1"/>
</dbReference>
<dbReference type="InterPro" id="IPR051452">
    <property type="entry name" value="Diverse_Oxidoreductases"/>
</dbReference>
<dbReference type="AlphaFoldDB" id="A0A841GPS5"/>
<dbReference type="GO" id="GO:0046872">
    <property type="term" value="F:metal ion binding"/>
    <property type="evidence" value="ECO:0007669"/>
    <property type="project" value="UniProtKB-KW"/>
</dbReference>
<keyword evidence="3 7" id="KW-0560">Oxidoreductase</keyword>
<reference evidence="7 8" key="1">
    <citation type="submission" date="2020-08" db="EMBL/GenBank/DDBJ databases">
        <title>Genomic Encyclopedia of Type Strains, Phase IV (KMG-IV): sequencing the most valuable type-strain genomes for metagenomic binning, comparative biology and taxonomic classification.</title>
        <authorList>
            <person name="Goeker M."/>
        </authorList>
    </citation>
    <scope>NUCLEOTIDE SEQUENCE [LARGE SCALE GENOMIC DNA]</scope>
    <source>
        <strain evidence="7 8">DSM 13481</strain>
    </source>
</reference>
<dbReference type="PANTHER" id="PTHR44379:SF5">
    <property type="entry name" value="OXIDOREDUCTASE WITH IRON-SULFUR SUBUNIT"/>
    <property type="match status" value="1"/>
</dbReference>
<name>A0A841GPS5_9BACT</name>
<keyword evidence="1" id="KW-0001">2Fe-2S</keyword>
<dbReference type="Proteomes" id="UP000555828">
    <property type="component" value="Unassembled WGS sequence"/>
</dbReference>
<gene>
    <name evidence="7" type="ORF">HNP65_000185</name>
</gene>
<keyword evidence="4" id="KW-0408">Iron</keyword>
<dbReference type="SUPFAM" id="SSF54292">
    <property type="entry name" value="2Fe-2S ferredoxin-like"/>
    <property type="match status" value="1"/>
</dbReference>
<dbReference type="PANTHER" id="PTHR44379">
    <property type="entry name" value="OXIDOREDUCTASE WITH IRON-SULFUR SUBUNIT"/>
    <property type="match status" value="1"/>
</dbReference>
<dbReference type="Gene3D" id="3.10.20.30">
    <property type="match status" value="1"/>
</dbReference>
<sequence length="148" mass="16273">MKISLIINGEQKDVEINPDDILLDVLRKLGYYSVRRGCDTGMCGICTVLFDGKPVPSCSVFAARADGHHITTVEGLEDAKVFAQYLAEEGADQCGFCSPGLIVNTVYLKNKNIKDKEEITDKLIGNLCRCTGYVGQHRAIEKFLGVEK</sequence>
<dbReference type="EMBL" id="JACHEX010000001">
    <property type="protein sequence ID" value="MBB6061763.1"/>
    <property type="molecule type" value="Genomic_DNA"/>
</dbReference>
<evidence type="ECO:0000256" key="3">
    <source>
        <dbReference type="ARBA" id="ARBA00023002"/>
    </source>
</evidence>
<feature type="domain" description="2Fe-2S ferredoxin-type" evidence="6">
    <location>
        <begin position="1"/>
        <end position="76"/>
    </location>
</feature>
<dbReference type="Pfam" id="PF00111">
    <property type="entry name" value="Fer2"/>
    <property type="match status" value="1"/>
</dbReference>